<accession>A0A3D9FCB0</accession>
<dbReference type="InterPro" id="IPR033134">
    <property type="entry name" value="Asp/Glu_racemase_AS_2"/>
</dbReference>
<feature type="binding site" evidence="7">
    <location>
        <begin position="121"/>
        <end position="122"/>
    </location>
    <ligand>
        <name>substrate</name>
    </ligand>
</feature>
<evidence type="ECO:0000256" key="7">
    <source>
        <dbReference type="HAMAP-Rule" id="MF_00258"/>
    </source>
</evidence>
<dbReference type="NCBIfam" id="TIGR00067">
    <property type="entry name" value="glut_race"/>
    <property type="match status" value="1"/>
</dbReference>
<dbReference type="PANTHER" id="PTHR21198:SF2">
    <property type="entry name" value="GLUTAMATE RACEMASE"/>
    <property type="match status" value="1"/>
</dbReference>
<proteinExistence type="inferred from homology"/>
<dbReference type="SUPFAM" id="SSF53681">
    <property type="entry name" value="Aspartate/glutamate racemase"/>
    <property type="match status" value="2"/>
</dbReference>
<comment type="caution">
    <text evidence="8">The sequence shown here is derived from an EMBL/GenBank/DDBJ whole genome shotgun (WGS) entry which is preliminary data.</text>
</comment>
<comment type="catalytic activity">
    <reaction evidence="1 7">
        <text>L-glutamate = D-glutamate</text>
        <dbReference type="Rhea" id="RHEA:12813"/>
        <dbReference type="ChEBI" id="CHEBI:29985"/>
        <dbReference type="ChEBI" id="CHEBI:29986"/>
        <dbReference type="EC" id="5.1.1.3"/>
    </reaction>
</comment>
<dbReference type="InterPro" id="IPR018187">
    <property type="entry name" value="Asp/Glu_racemase_AS_1"/>
</dbReference>
<dbReference type="PROSITE" id="PS00923">
    <property type="entry name" value="ASP_GLU_RACEMASE_1"/>
    <property type="match status" value="1"/>
</dbReference>
<comment type="pathway">
    <text evidence="7">Cell wall biogenesis; peptidoglycan biosynthesis.</text>
</comment>
<evidence type="ECO:0000256" key="6">
    <source>
        <dbReference type="ARBA" id="ARBA00023316"/>
    </source>
</evidence>
<dbReference type="EMBL" id="QRDP01000004">
    <property type="protein sequence ID" value="RED15308.1"/>
    <property type="molecule type" value="Genomic_DNA"/>
</dbReference>
<sequence>MANLSCFLSHGNSVPARRCNRIGTIARTASAVHCEGAPQAIRDMPMHDARPLLLLDTGVGGLSILGPIRKLLPNAPIAYALDQAGFPYGKKSETELAARVPALLGRLAEHVDARLAVIACNTASVIALDPVRAALAIPIVGTVPAIKPAAAISKSRVIGVLGTAGTVRQPYVDNLSRDFAGDCTVIRFGTHDLVELAEKKLRGQSSPAEAYQAILDGLFSQPRGTEIDTIVLACTHFPLVEEELAEAANRPITFVHGGDGIARRVAHLTTGQTWPEDPVPGRAIFITDGSDPERLRPGLEQYGLETFETL</sequence>
<dbReference type="GO" id="GO:0009252">
    <property type="term" value="P:peptidoglycan biosynthetic process"/>
    <property type="evidence" value="ECO:0007669"/>
    <property type="project" value="UniProtKB-UniRule"/>
</dbReference>
<evidence type="ECO:0000256" key="2">
    <source>
        <dbReference type="ARBA" id="ARBA00013090"/>
    </source>
</evidence>
<feature type="binding site" evidence="7">
    <location>
        <begin position="88"/>
        <end position="89"/>
    </location>
    <ligand>
        <name>substrate</name>
    </ligand>
</feature>
<keyword evidence="4 7" id="KW-0573">Peptidoglycan synthesis</keyword>
<name>A0A3D9FCB0_9SPHN</name>
<dbReference type="InterPro" id="IPR001920">
    <property type="entry name" value="Asp/Glu_race"/>
</dbReference>
<keyword evidence="9" id="KW-1185">Reference proteome</keyword>
<evidence type="ECO:0000313" key="8">
    <source>
        <dbReference type="EMBL" id="RED15308.1"/>
    </source>
</evidence>
<dbReference type="Gene3D" id="3.40.50.1860">
    <property type="match status" value="2"/>
</dbReference>
<evidence type="ECO:0000256" key="3">
    <source>
        <dbReference type="ARBA" id="ARBA00022960"/>
    </source>
</evidence>
<feature type="binding site" evidence="7">
    <location>
        <begin position="235"/>
        <end position="236"/>
    </location>
    <ligand>
        <name>substrate</name>
    </ligand>
</feature>
<evidence type="ECO:0000256" key="1">
    <source>
        <dbReference type="ARBA" id="ARBA00001602"/>
    </source>
</evidence>
<feature type="active site" description="Proton donor/acceptor" evidence="7">
    <location>
        <position position="120"/>
    </location>
</feature>
<evidence type="ECO:0000256" key="5">
    <source>
        <dbReference type="ARBA" id="ARBA00023235"/>
    </source>
</evidence>
<feature type="active site" description="Proton donor/acceptor" evidence="7">
    <location>
        <position position="234"/>
    </location>
</feature>
<comment type="function">
    <text evidence="7">Provides the (R)-glutamate required for cell wall biosynthesis.</text>
</comment>
<evidence type="ECO:0000313" key="9">
    <source>
        <dbReference type="Proteomes" id="UP000256310"/>
    </source>
</evidence>
<dbReference type="EC" id="5.1.1.3" evidence="2 7"/>
<dbReference type="GO" id="GO:0008881">
    <property type="term" value="F:glutamate racemase activity"/>
    <property type="evidence" value="ECO:0007669"/>
    <property type="project" value="UniProtKB-UniRule"/>
</dbReference>
<dbReference type="AlphaFoldDB" id="A0A3D9FCB0"/>
<dbReference type="GO" id="GO:0008360">
    <property type="term" value="P:regulation of cell shape"/>
    <property type="evidence" value="ECO:0007669"/>
    <property type="project" value="UniProtKB-KW"/>
</dbReference>
<comment type="similarity">
    <text evidence="7">Belongs to the aspartate/glutamate racemases family.</text>
</comment>
<dbReference type="PANTHER" id="PTHR21198">
    <property type="entry name" value="GLUTAMATE RACEMASE"/>
    <property type="match status" value="1"/>
</dbReference>
<keyword evidence="5 7" id="KW-0413">Isomerase</keyword>
<dbReference type="Proteomes" id="UP000256310">
    <property type="component" value="Unassembled WGS sequence"/>
</dbReference>
<comment type="caution">
    <text evidence="7">Lacks conserved residue(s) required for the propagation of feature annotation.</text>
</comment>
<evidence type="ECO:0000256" key="4">
    <source>
        <dbReference type="ARBA" id="ARBA00022984"/>
    </source>
</evidence>
<dbReference type="Pfam" id="PF01177">
    <property type="entry name" value="Asp_Glu_race"/>
    <property type="match status" value="1"/>
</dbReference>
<keyword evidence="6 7" id="KW-0961">Cell wall biogenesis/degradation</keyword>
<dbReference type="InterPro" id="IPR004391">
    <property type="entry name" value="Glu_race"/>
</dbReference>
<dbReference type="PROSITE" id="PS00924">
    <property type="entry name" value="ASP_GLU_RACEMASE_2"/>
    <property type="match status" value="1"/>
</dbReference>
<dbReference type="GO" id="GO:0071555">
    <property type="term" value="P:cell wall organization"/>
    <property type="evidence" value="ECO:0007669"/>
    <property type="project" value="UniProtKB-KW"/>
</dbReference>
<protein>
    <recommendedName>
        <fullName evidence="2 7">Glutamate racemase</fullName>
        <ecNumber evidence="2 7">5.1.1.3</ecNumber>
    </recommendedName>
</protein>
<keyword evidence="3 7" id="KW-0133">Cell shape</keyword>
<organism evidence="8 9">
    <name type="scientific">Parasphingopyxis lamellibrachiae</name>
    <dbReference type="NCBI Taxonomy" id="680125"/>
    <lineage>
        <taxon>Bacteria</taxon>
        <taxon>Pseudomonadati</taxon>
        <taxon>Pseudomonadota</taxon>
        <taxon>Alphaproteobacteria</taxon>
        <taxon>Sphingomonadales</taxon>
        <taxon>Sphingomonadaceae</taxon>
        <taxon>Parasphingopyxis</taxon>
    </lineage>
</organism>
<dbReference type="HAMAP" id="MF_00258">
    <property type="entry name" value="Glu_racemase"/>
    <property type="match status" value="1"/>
</dbReference>
<gene>
    <name evidence="7" type="primary">murI</name>
    <name evidence="8" type="ORF">DFR46_0296</name>
</gene>
<dbReference type="UniPathway" id="UPA00219"/>
<dbReference type="InterPro" id="IPR015942">
    <property type="entry name" value="Asp/Glu/hydantoin_racemase"/>
</dbReference>
<reference evidence="8 9" key="1">
    <citation type="submission" date="2018-07" db="EMBL/GenBank/DDBJ databases">
        <title>Genomic Encyclopedia of Type Strains, Phase IV (KMG-IV): sequencing the most valuable type-strain genomes for metagenomic binning, comparative biology and taxonomic classification.</title>
        <authorList>
            <person name="Goeker M."/>
        </authorList>
    </citation>
    <scope>NUCLEOTIDE SEQUENCE [LARGE SCALE GENOMIC DNA]</scope>
    <source>
        <strain evidence="8 9">DSM 26725</strain>
    </source>
</reference>